<dbReference type="InParanoid" id="K1XYC9"/>
<dbReference type="HOGENOM" id="CLU_3014661_0_0_1"/>
<gene>
    <name evidence="1" type="ORF">MBM_04198</name>
</gene>
<reference evidence="1 2" key="1">
    <citation type="journal article" date="2012" name="BMC Genomics">
        <title>Sequencing the genome of Marssonina brunnea reveals fungus-poplar co-evolution.</title>
        <authorList>
            <person name="Zhu S."/>
            <person name="Cao Y.-Z."/>
            <person name="Jiang C."/>
            <person name="Tan B.-Y."/>
            <person name="Wang Z."/>
            <person name="Feng S."/>
            <person name="Zhang L."/>
            <person name="Su X.-H."/>
            <person name="Brejova B."/>
            <person name="Vinar T."/>
            <person name="Xu M."/>
            <person name="Wang M.-X."/>
            <person name="Zhang S.-G."/>
            <person name="Huang M.-R."/>
            <person name="Wu R."/>
            <person name="Zhou Y."/>
        </authorList>
    </citation>
    <scope>NUCLEOTIDE SEQUENCE [LARGE SCALE GENOMIC DNA]</scope>
    <source>
        <strain evidence="1 2">MB_m1</strain>
    </source>
</reference>
<sequence>METKLLKHPRGVILGPVPWSKGWKLVEEPNVGILMIVQIAERLAKELREENWLNDG</sequence>
<name>K1XYC9_MARBU</name>
<organism evidence="1 2">
    <name type="scientific">Marssonina brunnea f. sp. multigermtubi (strain MB_m1)</name>
    <name type="common">Marssonina leaf spot fungus</name>
    <dbReference type="NCBI Taxonomy" id="1072389"/>
    <lineage>
        <taxon>Eukaryota</taxon>
        <taxon>Fungi</taxon>
        <taxon>Dikarya</taxon>
        <taxon>Ascomycota</taxon>
        <taxon>Pezizomycotina</taxon>
        <taxon>Leotiomycetes</taxon>
        <taxon>Helotiales</taxon>
        <taxon>Drepanopezizaceae</taxon>
        <taxon>Drepanopeziza</taxon>
    </lineage>
</organism>
<protein>
    <submittedName>
        <fullName evidence="1">Uncharacterized protein</fullName>
    </submittedName>
</protein>
<dbReference type="AlphaFoldDB" id="K1XYC9"/>
<dbReference type="Proteomes" id="UP000006753">
    <property type="component" value="Unassembled WGS sequence"/>
</dbReference>
<evidence type="ECO:0000313" key="2">
    <source>
        <dbReference type="Proteomes" id="UP000006753"/>
    </source>
</evidence>
<keyword evidence="2" id="KW-1185">Reference proteome</keyword>
<accession>K1XYC9</accession>
<proteinExistence type="predicted"/>
<dbReference type="EMBL" id="JH921435">
    <property type="protein sequence ID" value="EKD17829.1"/>
    <property type="molecule type" value="Genomic_DNA"/>
</dbReference>
<evidence type="ECO:0000313" key="1">
    <source>
        <dbReference type="EMBL" id="EKD17829.1"/>
    </source>
</evidence>
<dbReference type="KEGG" id="mbe:MBM_04198"/>